<sequence length="244" mass="28144">MFNFDASLHKSQLEVFNDPQKFQVLVCGRRFGKSHLQVTKHVIDCLMFPKLMPGYNVKQQTMETAVLVGMPTLKQARKILWKPLVKTLENCPYVDKISRSDYTIRFKGNRPDIILAGLNDNAGDRARGLKLWRVCIDEVQDVRPSVIDAVIIPAMADTPHSRALFTGTPKGKNNHLYNLFTMERDNDDWKSYNFPTWTNPLISKDEVERARKRLSPRLFSQEFEAQWKESPVKLRCNGGVCQFL</sequence>
<accession>Q4C9U7</accession>
<organism evidence="1 2">
    <name type="scientific">Crocosphaera watsonii WH 8501</name>
    <dbReference type="NCBI Taxonomy" id="165597"/>
    <lineage>
        <taxon>Bacteria</taxon>
        <taxon>Bacillati</taxon>
        <taxon>Cyanobacteriota</taxon>
        <taxon>Cyanophyceae</taxon>
        <taxon>Oscillatoriophycideae</taxon>
        <taxon>Chroococcales</taxon>
        <taxon>Aphanothecaceae</taxon>
        <taxon>Crocosphaera</taxon>
    </lineage>
</organism>
<reference evidence="1" key="3">
    <citation type="submission" date="2016-12" db="EMBL/GenBank/DDBJ databases">
        <title>Annotation of the draft genome assembly of Crocosphaera watsonii WH 8501.</title>
        <authorList>
            <consortium name="US DOE Joint Genome Institute (JGI-ORNL)"/>
            <person name="Larimer F."/>
            <person name="Land M."/>
        </authorList>
    </citation>
    <scope>NUCLEOTIDE SEQUENCE</scope>
    <source>
        <strain evidence="1">WH 8501</strain>
    </source>
</reference>
<keyword evidence="2" id="KW-1185">Reference proteome</keyword>
<comment type="caution">
    <text evidence="1">The sequence shown here is derived from an EMBL/GenBank/DDBJ whole genome shotgun (WGS) entry which is preliminary data.</text>
</comment>
<proteinExistence type="predicted"/>
<dbReference type="Pfam" id="PF03237">
    <property type="entry name" value="Terminase_6N"/>
    <property type="match status" value="1"/>
</dbReference>
<protein>
    <submittedName>
        <fullName evidence="1">Uncharacterized protein</fullName>
    </submittedName>
</protein>
<dbReference type="OrthoDB" id="479677at2"/>
<dbReference type="KEGG" id="cwa:CwatDRAFT_6274"/>
<dbReference type="Proteomes" id="UP000003922">
    <property type="component" value="Unassembled WGS sequence"/>
</dbReference>
<dbReference type="Gene3D" id="3.40.50.300">
    <property type="entry name" value="P-loop containing nucleotide triphosphate hydrolases"/>
    <property type="match status" value="1"/>
</dbReference>
<evidence type="ECO:0000313" key="1">
    <source>
        <dbReference type="EMBL" id="EAM53189.1"/>
    </source>
</evidence>
<evidence type="ECO:0000313" key="2">
    <source>
        <dbReference type="Proteomes" id="UP000003922"/>
    </source>
</evidence>
<dbReference type="EMBL" id="AADV02000001">
    <property type="protein sequence ID" value="EAM53189.1"/>
    <property type="molecule type" value="Genomic_DNA"/>
</dbReference>
<dbReference type="InterPro" id="IPR027417">
    <property type="entry name" value="P-loop_NTPase"/>
</dbReference>
<name>Q4C9U7_CROWT</name>
<reference evidence="1" key="1">
    <citation type="submission" date="2004-02" db="EMBL/GenBank/DDBJ databases">
        <authorList>
            <consortium name="DOE Joint Genome Institute"/>
        </authorList>
    </citation>
    <scope>NUCLEOTIDE SEQUENCE [LARGE SCALE GENOMIC DNA]</scope>
    <source>
        <strain evidence="1">WH 8501</strain>
    </source>
</reference>
<dbReference type="AlphaFoldDB" id="Q4C9U7"/>
<reference evidence="1" key="2">
    <citation type="submission" date="2005-06" db="EMBL/GenBank/DDBJ databases">
        <title>Sequencing of the draft genome and assembly of Crocosphaera watsonii WH 8501.</title>
        <authorList>
            <consortium name="US DOE Joint Genome Institute (JGI-PGF)"/>
            <person name="Copeland A."/>
            <person name="Lucas S."/>
            <person name="Lapidus A."/>
            <person name="Barry K."/>
            <person name="Detter C."/>
            <person name="Glavina T."/>
            <person name="Hammon N."/>
            <person name="Israni S."/>
            <person name="Pitluck S."/>
            <person name="Richardson P."/>
        </authorList>
    </citation>
    <scope>NUCLEOTIDE SEQUENCE [LARGE SCALE GENOMIC DNA]</scope>
    <source>
        <strain evidence="1">WH 8501</strain>
    </source>
</reference>
<dbReference type="RefSeq" id="WP_007303491.1">
    <property type="nucleotide sequence ID" value="NZ_AADV02000001.1"/>
</dbReference>
<gene>
    <name evidence="1" type="ORF">CwatDRAFT_6274</name>
</gene>